<keyword evidence="3" id="KW-1185">Reference proteome</keyword>
<organism evidence="2 3">
    <name type="scientific">Hyphococcus lacteus</name>
    <dbReference type="NCBI Taxonomy" id="3143536"/>
    <lineage>
        <taxon>Bacteria</taxon>
        <taxon>Pseudomonadati</taxon>
        <taxon>Pseudomonadota</taxon>
        <taxon>Alphaproteobacteria</taxon>
        <taxon>Parvularculales</taxon>
        <taxon>Parvularculaceae</taxon>
        <taxon>Hyphococcus</taxon>
    </lineage>
</organism>
<proteinExistence type="predicted"/>
<gene>
    <name evidence="2" type="ORF">ABFZ84_02925</name>
</gene>
<name>A0ABV3Z4T1_9PROT</name>
<sequence length="424" mass="48114">MRLVIGLAHSKSRNNVKFNFASASGDSPVYTRDITPDGLRFDRDVLEPKTRVTAIERFQQFGPTAIAELGEPGTWPLIDALLSADDDVRALFIYQGAASYIANALAEGVPTEDALNQWQELVRPLLTAYRRHRNKTVLIERDNATHTPRDFHFACKDNFEIDAEVILTQENPSSLAIFKSIATQIIADHPETENLSSELSVSALRFSQKPGALGDKALNELTMLNERISALHQKLEQSTQNVEQLERKGEENNLLRTQLYRVQSELETRYKSIAFGAEHEKKLKKYRQEIAQLKQDIVKIRSSSSWRITAPIRWTFQSLSGAFRLRNLLRTKRHARLIRNSQYFDQAWYIAKYDDVIRLGADPAEHYIRHGGREGRAPGPNFDSIAYLKANPDIAAAGLNPLVHYLQHGKTEGRALKPMSTKQR</sequence>
<dbReference type="EMBL" id="JBEHZE010000001">
    <property type="protein sequence ID" value="MEX6632491.1"/>
    <property type="molecule type" value="Genomic_DNA"/>
</dbReference>
<dbReference type="RefSeq" id="WP_369312415.1">
    <property type="nucleotide sequence ID" value="NZ_JBEHZE010000001.1"/>
</dbReference>
<keyword evidence="1" id="KW-0175">Coiled coil</keyword>
<evidence type="ECO:0000313" key="2">
    <source>
        <dbReference type="EMBL" id="MEX6632491.1"/>
    </source>
</evidence>
<dbReference type="Proteomes" id="UP001560685">
    <property type="component" value="Unassembled WGS sequence"/>
</dbReference>
<evidence type="ECO:0000313" key="3">
    <source>
        <dbReference type="Proteomes" id="UP001560685"/>
    </source>
</evidence>
<reference evidence="2 3" key="1">
    <citation type="submission" date="2024-05" db="EMBL/GenBank/DDBJ databases">
        <title>Three bacterial strains, DH-69, EH-24, and ECK-19 isolated from coastal sediments.</title>
        <authorList>
            <person name="Ye Y.-Q."/>
            <person name="Du Z.-J."/>
        </authorList>
    </citation>
    <scope>NUCLEOTIDE SEQUENCE [LARGE SCALE GENOMIC DNA]</scope>
    <source>
        <strain evidence="2 3">ECK-19</strain>
    </source>
</reference>
<evidence type="ECO:0000256" key="1">
    <source>
        <dbReference type="SAM" id="Coils"/>
    </source>
</evidence>
<protein>
    <submittedName>
        <fullName evidence="2">Uncharacterized protein</fullName>
    </submittedName>
</protein>
<comment type="caution">
    <text evidence="2">The sequence shown here is derived from an EMBL/GenBank/DDBJ whole genome shotgun (WGS) entry which is preliminary data.</text>
</comment>
<accession>A0ABV3Z4T1</accession>
<feature type="coiled-coil region" evidence="1">
    <location>
        <begin position="221"/>
        <end position="303"/>
    </location>
</feature>